<feature type="transmembrane region" description="Helical" evidence="1">
    <location>
        <begin position="100"/>
        <end position="121"/>
    </location>
</feature>
<feature type="transmembrane region" description="Helical" evidence="1">
    <location>
        <begin position="400"/>
        <end position="418"/>
    </location>
</feature>
<sequence length="433" mass="50288">MADNNVISNIWLIFFVLIWFLTFAVYQIRKKSIDAGSIILLSYFFYAIVSLLLFNNPYYQFNPIELFPFVYLYLLLMLAFSPVLKFDAKKIRYIQKPPDLYLNTLIYILIIFSVIQLPSIFSDFSKSIIRLLFVSSGGQDLYNEAMAESKSLGDGNISNLPSIITNAYGNVGILLFFYYLTLKDRKFIVTLGLFLSFMVNILNNISLGQRGPLVEILMSIFVSYFAFKEFIQPNLVRLIKFSGFVFLVVSLVPILILTTSRFGDSRAGSNSSVYFYLGQQNLYFNNHGLDNGGIRYGDRTFPFFKKLLGFENVPDNFWERRDKYPELKINDEVFIGFVGDFTLDFGPFLVPFMFLLFFVFILYATKTKNGVLYFHQLILIHFVISLCMLGGIKLYPFSDLGGNLQLIVYFFLYVFFRLDHEFRFKQKVLNIQD</sequence>
<feature type="transmembrane region" description="Helical" evidence="1">
    <location>
        <begin position="6"/>
        <end position="26"/>
    </location>
</feature>
<organism evidence="2 3">
    <name type="scientific">Cecembia rubra</name>
    <dbReference type="NCBI Taxonomy" id="1485585"/>
    <lineage>
        <taxon>Bacteria</taxon>
        <taxon>Pseudomonadati</taxon>
        <taxon>Bacteroidota</taxon>
        <taxon>Cytophagia</taxon>
        <taxon>Cytophagales</taxon>
        <taxon>Cyclobacteriaceae</taxon>
        <taxon>Cecembia</taxon>
    </lineage>
</organism>
<keyword evidence="3" id="KW-1185">Reference proteome</keyword>
<name>A0A2P8EA19_9BACT</name>
<feature type="transmembrane region" description="Helical" evidence="1">
    <location>
        <begin position="371"/>
        <end position="394"/>
    </location>
</feature>
<evidence type="ECO:0000313" key="3">
    <source>
        <dbReference type="Proteomes" id="UP000240708"/>
    </source>
</evidence>
<protein>
    <submittedName>
        <fullName evidence="2">Oligosaccharide repeat unit polymerase</fullName>
    </submittedName>
</protein>
<feature type="transmembrane region" description="Helical" evidence="1">
    <location>
        <begin position="345"/>
        <end position="364"/>
    </location>
</feature>
<comment type="caution">
    <text evidence="2">The sequence shown here is derived from an EMBL/GenBank/DDBJ whole genome shotgun (WGS) entry which is preliminary data.</text>
</comment>
<reference evidence="2 3" key="1">
    <citation type="submission" date="2018-03" db="EMBL/GenBank/DDBJ databases">
        <title>Genomic Encyclopedia of Archaeal and Bacterial Type Strains, Phase II (KMG-II): from individual species to whole genera.</title>
        <authorList>
            <person name="Goeker M."/>
        </authorList>
    </citation>
    <scope>NUCLEOTIDE SEQUENCE [LARGE SCALE GENOMIC DNA]</scope>
    <source>
        <strain evidence="2 3">DSM 28057</strain>
    </source>
</reference>
<evidence type="ECO:0000256" key="1">
    <source>
        <dbReference type="SAM" id="Phobius"/>
    </source>
</evidence>
<dbReference type="Proteomes" id="UP000240708">
    <property type="component" value="Unassembled WGS sequence"/>
</dbReference>
<feature type="transmembrane region" description="Helical" evidence="1">
    <location>
        <begin position="187"/>
        <end position="207"/>
    </location>
</feature>
<evidence type="ECO:0000313" key="2">
    <source>
        <dbReference type="EMBL" id="PSL06308.1"/>
    </source>
</evidence>
<dbReference type="AlphaFoldDB" id="A0A2P8EA19"/>
<keyword evidence="1" id="KW-0812">Transmembrane</keyword>
<gene>
    <name evidence="2" type="ORF">CLV48_102123</name>
</gene>
<accession>A0A2P8EA19</accession>
<dbReference type="RefSeq" id="WP_106566252.1">
    <property type="nucleotide sequence ID" value="NZ_PYGF01000002.1"/>
</dbReference>
<feature type="transmembrane region" description="Helical" evidence="1">
    <location>
        <begin position="66"/>
        <end position="88"/>
    </location>
</feature>
<dbReference type="NCBIfam" id="TIGR04370">
    <property type="entry name" value="glyco_rpt_poly"/>
    <property type="match status" value="1"/>
</dbReference>
<feature type="transmembrane region" description="Helical" evidence="1">
    <location>
        <begin position="160"/>
        <end position="180"/>
    </location>
</feature>
<feature type="transmembrane region" description="Helical" evidence="1">
    <location>
        <begin position="33"/>
        <end position="54"/>
    </location>
</feature>
<dbReference type="OrthoDB" id="1079487at2"/>
<keyword evidence="1" id="KW-0472">Membrane</keyword>
<keyword evidence="1" id="KW-1133">Transmembrane helix</keyword>
<feature type="transmembrane region" description="Helical" evidence="1">
    <location>
        <begin position="238"/>
        <end position="257"/>
    </location>
</feature>
<proteinExistence type="predicted"/>
<dbReference type="EMBL" id="PYGF01000002">
    <property type="protein sequence ID" value="PSL06308.1"/>
    <property type="molecule type" value="Genomic_DNA"/>
</dbReference>
<feature type="transmembrane region" description="Helical" evidence="1">
    <location>
        <begin position="213"/>
        <end position="231"/>
    </location>
</feature>